<protein>
    <submittedName>
        <fullName evidence="3">Uncharacterized protein</fullName>
    </submittedName>
</protein>
<evidence type="ECO:0000313" key="4">
    <source>
        <dbReference type="Proteomes" id="UP000186922"/>
    </source>
</evidence>
<gene>
    <name evidence="3" type="primary">RvY_03209-1</name>
    <name evidence="3" type="synonym">RvY_03209.1</name>
    <name evidence="3" type="ORF">RvY_03209</name>
</gene>
<keyword evidence="4" id="KW-1185">Reference proteome</keyword>
<keyword evidence="2" id="KW-0812">Transmembrane</keyword>
<organism evidence="3 4">
    <name type="scientific">Ramazzottius varieornatus</name>
    <name type="common">Water bear</name>
    <name type="synonym">Tardigrade</name>
    <dbReference type="NCBI Taxonomy" id="947166"/>
    <lineage>
        <taxon>Eukaryota</taxon>
        <taxon>Metazoa</taxon>
        <taxon>Ecdysozoa</taxon>
        <taxon>Tardigrada</taxon>
        <taxon>Eutardigrada</taxon>
        <taxon>Parachela</taxon>
        <taxon>Hypsibioidea</taxon>
        <taxon>Ramazzottiidae</taxon>
        <taxon>Ramazzottius</taxon>
    </lineage>
</organism>
<feature type="transmembrane region" description="Helical" evidence="2">
    <location>
        <begin position="12"/>
        <end position="30"/>
    </location>
</feature>
<comment type="caution">
    <text evidence="3">The sequence shown here is derived from an EMBL/GenBank/DDBJ whole genome shotgun (WGS) entry which is preliminary data.</text>
</comment>
<accession>A0A1D1UM91</accession>
<dbReference type="AlphaFoldDB" id="A0A1D1UM91"/>
<evidence type="ECO:0000256" key="2">
    <source>
        <dbReference type="SAM" id="Phobius"/>
    </source>
</evidence>
<keyword evidence="2" id="KW-0472">Membrane</keyword>
<proteinExistence type="predicted"/>
<dbReference type="EMBL" id="BDGG01000001">
    <property type="protein sequence ID" value="GAU90849.1"/>
    <property type="molecule type" value="Genomic_DNA"/>
</dbReference>
<evidence type="ECO:0000313" key="3">
    <source>
        <dbReference type="EMBL" id="GAU90849.1"/>
    </source>
</evidence>
<dbReference type="Proteomes" id="UP000186922">
    <property type="component" value="Unassembled WGS sequence"/>
</dbReference>
<keyword evidence="2" id="KW-1133">Transmembrane helix</keyword>
<feature type="compositionally biased region" description="Basic residues" evidence="1">
    <location>
        <begin position="91"/>
        <end position="100"/>
    </location>
</feature>
<sequence>MSARFMISKWSYYVMSCYIMSEFIFSFFDFKFACYRISIEVEDYEKNHVLGHDRRQLLGEPVGTLIRRRISSEAHHFKAQRKRQKAADHSRHLRPHKGAV</sequence>
<reference evidence="3 4" key="1">
    <citation type="journal article" date="2016" name="Nat. Commun.">
        <title>Extremotolerant tardigrade genome and improved radiotolerance of human cultured cells by tardigrade-unique protein.</title>
        <authorList>
            <person name="Hashimoto T."/>
            <person name="Horikawa D.D."/>
            <person name="Saito Y."/>
            <person name="Kuwahara H."/>
            <person name="Kozuka-Hata H."/>
            <person name="Shin-I T."/>
            <person name="Minakuchi Y."/>
            <person name="Ohishi K."/>
            <person name="Motoyama A."/>
            <person name="Aizu T."/>
            <person name="Enomoto A."/>
            <person name="Kondo K."/>
            <person name="Tanaka S."/>
            <person name="Hara Y."/>
            <person name="Koshikawa S."/>
            <person name="Sagara H."/>
            <person name="Miura T."/>
            <person name="Yokobori S."/>
            <person name="Miyagawa K."/>
            <person name="Suzuki Y."/>
            <person name="Kubo T."/>
            <person name="Oyama M."/>
            <person name="Kohara Y."/>
            <person name="Fujiyama A."/>
            <person name="Arakawa K."/>
            <person name="Katayama T."/>
            <person name="Toyoda A."/>
            <person name="Kunieda T."/>
        </authorList>
    </citation>
    <scope>NUCLEOTIDE SEQUENCE [LARGE SCALE GENOMIC DNA]</scope>
    <source>
        <strain evidence="3 4">YOKOZUNA-1</strain>
    </source>
</reference>
<name>A0A1D1UM91_RAMVA</name>
<evidence type="ECO:0000256" key="1">
    <source>
        <dbReference type="SAM" id="MobiDB-lite"/>
    </source>
</evidence>
<feature type="region of interest" description="Disordered" evidence="1">
    <location>
        <begin position="74"/>
        <end position="100"/>
    </location>
</feature>